<dbReference type="EMBL" id="FNHI01000003">
    <property type="protein sequence ID" value="SDM04686.1"/>
    <property type="molecule type" value="Genomic_DNA"/>
</dbReference>
<proteinExistence type="predicted"/>
<dbReference type="STRING" id="1196353.SAMN05444921_103215"/>
<name>A0A1G9Q119_9ACTN</name>
<dbReference type="GeneID" id="40828650"/>
<sequence length="96" mass="10688">MSRNHHFHLDRGDHSITVNVGPGRTGGIELLVDGKVIEYRREHGTGTTVLNGQLPDDPARAFVVRVHQPHLVRVKPGCTLELDGVELPMPERYTAF</sequence>
<dbReference type="AlphaFoldDB" id="A0A1G9Q119"/>
<gene>
    <name evidence="1" type="ORF">SAMN05444921_103215</name>
</gene>
<dbReference type="OrthoDB" id="3872481at2"/>
<dbReference type="RefSeq" id="WP_093652890.1">
    <property type="nucleotide sequence ID" value="NZ_FNHI01000003.1"/>
</dbReference>
<accession>A0A1G9Q119</accession>
<dbReference type="Proteomes" id="UP000199063">
    <property type="component" value="Unassembled WGS sequence"/>
</dbReference>
<protein>
    <submittedName>
        <fullName evidence="1">Uncharacterized protein</fullName>
    </submittedName>
</protein>
<organism evidence="1 2">
    <name type="scientific">Streptomyces wuyuanensis</name>
    <dbReference type="NCBI Taxonomy" id="1196353"/>
    <lineage>
        <taxon>Bacteria</taxon>
        <taxon>Bacillati</taxon>
        <taxon>Actinomycetota</taxon>
        <taxon>Actinomycetes</taxon>
        <taxon>Kitasatosporales</taxon>
        <taxon>Streptomycetaceae</taxon>
        <taxon>Streptomyces</taxon>
    </lineage>
</organism>
<keyword evidence="2" id="KW-1185">Reference proteome</keyword>
<evidence type="ECO:0000313" key="2">
    <source>
        <dbReference type="Proteomes" id="UP000199063"/>
    </source>
</evidence>
<evidence type="ECO:0000313" key="1">
    <source>
        <dbReference type="EMBL" id="SDM04686.1"/>
    </source>
</evidence>
<reference evidence="2" key="1">
    <citation type="submission" date="2016-10" db="EMBL/GenBank/DDBJ databases">
        <authorList>
            <person name="Varghese N."/>
            <person name="Submissions S."/>
        </authorList>
    </citation>
    <scope>NUCLEOTIDE SEQUENCE [LARGE SCALE GENOMIC DNA]</scope>
    <source>
        <strain evidence="2">CGMCC 4.7042</strain>
    </source>
</reference>